<dbReference type="PANTHER" id="PTHR34818">
    <property type="entry name" value="PROTEIN BLI-3"/>
    <property type="match status" value="1"/>
</dbReference>
<evidence type="ECO:0000313" key="3">
    <source>
        <dbReference type="Proteomes" id="UP001596052"/>
    </source>
</evidence>
<dbReference type="Proteomes" id="UP001596052">
    <property type="component" value="Unassembled WGS sequence"/>
</dbReference>
<dbReference type="InterPro" id="IPR052917">
    <property type="entry name" value="Stress-Dev_Protein"/>
</dbReference>
<dbReference type="Gene3D" id="2.30.110.10">
    <property type="entry name" value="Electron Transport, Fmn-binding Protein, Chain A"/>
    <property type="match status" value="1"/>
</dbReference>
<proteinExistence type="predicted"/>
<protein>
    <submittedName>
        <fullName evidence="2">Pyridoxamine 5'-phosphate oxidase family protein</fullName>
    </submittedName>
</protein>
<dbReference type="InterPro" id="IPR012349">
    <property type="entry name" value="Split_barrel_FMN-bd"/>
</dbReference>
<evidence type="ECO:0000259" key="1">
    <source>
        <dbReference type="Pfam" id="PF01243"/>
    </source>
</evidence>
<name>A0ABW0KNA1_9BACT</name>
<comment type="caution">
    <text evidence="2">The sequence shown here is derived from an EMBL/GenBank/DDBJ whole genome shotgun (WGS) entry which is preliminary data.</text>
</comment>
<dbReference type="SUPFAM" id="SSF50475">
    <property type="entry name" value="FMN-binding split barrel"/>
    <property type="match status" value="1"/>
</dbReference>
<dbReference type="EMBL" id="JBHSMQ010000002">
    <property type="protein sequence ID" value="MFC5454819.1"/>
    <property type="molecule type" value="Genomic_DNA"/>
</dbReference>
<dbReference type="InterPro" id="IPR011576">
    <property type="entry name" value="Pyridox_Oxase_N"/>
</dbReference>
<gene>
    <name evidence="2" type="ORF">ACFQDI_08150</name>
</gene>
<accession>A0ABW0KNA1</accession>
<sequence length="151" mass="17298">MSRPQPQPVDPAELPQLAQATMRAAKFPMLATVDGDQPRLRPVSPVRTDGFTVYVANLRRYGKTHELESNPKAELCYKDDQDNQVRITATAEIVTERALLEEIWNSNPLLRAYLGSIDNPELIIYRFVPNRARYMREWALEYIEVPLVAQS</sequence>
<dbReference type="RefSeq" id="WP_377165291.1">
    <property type="nucleotide sequence ID" value="NZ_JBHSMQ010000002.1"/>
</dbReference>
<reference evidence="3" key="1">
    <citation type="journal article" date="2019" name="Int. J. Syst. Evol. Microbiol.">
        <title>The Global Catalogue of Microorganisms (GCM) 10K type strain sequencing project: providing services to taxonomists for standard genome sequencing and annotation.</title>
        <authorList>
            <consortium name="The Broad Institute Genomics Platform"/>
            <consortium name="The Broad Institute Genome Sequencing Center for Infectious Disease"/>
            <person name="Wu L."/>
            <person name="Ma J."/>
        </authorList>
    </citation>
    <scope>NUCLEOTIDE SEQUENCE [LARGE SCALE GENOMIC DNA]</scope>
    <source>
        <strain evidence="3">CGMCC 4.1469</strain>
    </source>
</reference>
<organism evidence="2 3">
    <name type="scientific">Prosthecobacter fluviatilis</name>
    <dbReference type="NCBI Taxonomy" id="445931"/>
    <lineage>
        <taxon>Bacteria</taxon>
        <taxon>Pseudomonadati</taxon>
        <taxon>Verrucomicrobiota</taxon>
        <taxon>Verrucomicrobiia</taxon>
        <taxon>Verrucomicrobiales</taxon>
        <taxon>Verrucomicrobiaceae</taxon>
        <taxon>Prosthecobacter</taxon>
    </lineage>
</organism>
<dbReference type="PANTHER" id="PTHR34818:SF1">
    <property type="entry name" value="PROTEIN BLI-3"/>
    <property type="match status" value="1"/>
</dbReference>
<keyword evidence="3" id="KW-1185">Reference proteome</keyword>
<dbReference type="Pfam" id="PF01243">
    <property type="entry name" value="PNPOx_N"/>
    <property type="match status" value="1"/>
</dbReference>
<feature type="domain" description="Pyridoxamine 5'-phosphate oxidase N-terminal" evidence="1">
    <location>
        <begin position="18"/>
        <end position="105"/>
    </location>
</feature>
<evidence type="ECO:0000313" key="2">
    <source>
        <dbReference type="EMBL" id="MFC5454819.1"/>
    </source>
</evidence>